<name>A0A643F7X1_IDEDE</name>
<sequence>MTNVISMAPAADSRAGAAALASGGALAWPSLSALLRHMRTSPLNLGRSLTMAVNHVRARRLWSGLTGQLRESPLLEAVLLRGTEAFTPLVRELADRRLSLAERFEVYALSVQTADRLLSVTAQEELRQGRRVVLLAQDGFQIDLGVNEYSMEEGLWSVTLRGAEGVRLSTASLSFLPGDRLLVGCVQGPKMSDALALGEIRRATHAFHGLRPPHLVLAVLKALARCGGQQLLGVDLRVKARLRRHKLRQGYHFDYRTFWGELGGTLNGDGHWVLPLDDSEQRQLSEVPAKKRSMYRRRNEWLANLAPRLRPHLAPSLRPPVDRTAA</sequence>
<dbReference type="EMBL" id="VZPB01000080">
    <property type="protein sequence ID" value="KAB0574080.1"/>
    <property type="molecule type" value="Genomic_DNA"/>
</dbReference>
<comment type="caution">
    <text evidence="1">The sequence shown here is derived from an EMBL/GenBank/DDBJ whole genome shotgun (WGS) entry which is preliminary data.</text>
</comment>
<protein>
    <submittedName>
        <fullName evidence="1">DUF535 domain-containing protein</fullName>
    </submittedName>
</protein>
<dbReference type="AlphaFoldDB" id="A0A643F7X1"/>
<organism evidence="1 2">
    <name type="scientific">Ideonella dechloratans</name>
    <dbReference type="NCBI Taxonomy" id="36863"/>
    <lineage>
        <taxon>Bacteria</taxon>
        <taxon>Pseudomonadati</taxon>
        <taxon>Pseudomonadota</taxon>
        <taxon>Betaproteobacteria</taxon>
        <taxon>Burkholderiales</taxon>
        <taxon>Sphaerotilaceae</taxon>
        <taxon>Ideonella</taxon>
    </lineage>
</organism>
<accession>A0A643F7X1</accession>
<keyword evidence="2" id="KW-1185">Reference proteome</keyword>
<reference evidence="1 2" key="1">
    <citation type="submission" date="2019-09" db="EMBL/GenBank/DDBJ databases">
        <title>Draft genome sequences of 48 bacterial type strains from the CCUG.</title>
        <authorList>
            <person name="Tunovic T."/>
            <person name="Pineiro-Iglesias B."/>
            <person name="Unosson C."/>
            <person name="Inganas E."/>
            <person name="Ohlen M."/>
            <person name="Cardew S."/>
            <person name="Jensie-Markopoulos S."/>
            <person name="Salva-Serra F."/>
            <person name="Jaen-Luchoro D."/>
            <person name="Karlsson R."/>
            <person name="Svensson-Stadler L."/>
            <person name="Chun J."/>
            <person name="Moore E."/>
        </authorList>
    </citation>
    <scope>NUCLEOTIDE SEQUENCE [LARGE SCALE GENOMIC DNA]</scope>
    <source>
        <strain evidence="1 2">CCUG 30977</strain>
    </source>
</reference>
<dbReference type="PANTHER" id="PTHR38785:SF1">
    <property type="entry name" value="HOMOLOG OF VIRK"/>
    <property type="match status" value="1"/>
</dbReference>
<dbReference type="Proteomes" id="UP000430120">
    <property type="component" value="Unassembled WGS sequence"/>
</dbReference>
<dbReference type="OrthoDB" id="1238765at2"/>
<dbReference type="Pfam" id="PF04393">
    <property type="entry name" value="DUF535"/>
    <property type="match status" value="1"/>
</dbReference>
<evidence type="ECO:0000313" key="1">
    <source>
        <dbReference type="EMBL" id="KAB0574080.1"/>
    </source>
</evidence>
<proteinExistence type="predicted"/>
<evidence type="ECO:0000313" key="2">
    <source>
        <dbReference type="Proteomes" id="UP000430120"/>
    </source>
</evidence>
<dbReference type="PANTHER" id="PTHR38785">
    <property type="entry name" value="HOMOLOG OF VIRK"/>
    <property type="match status" value="1"/>
</dbReference>
<gene>
    <name evidence="1" type="ORF">F7Q92_19965</name>
</gene>
<dbReference type="InterPro" id="IPR007488">
    <property type="entry name" value="DUF535"/>
</dbReference>